<reference evidence="1 3" key="2">
    <citation type="journal article" date="2013" name="Nature">
        <title>Insights into bilaterian evolution from three spiralian genomes.</title>
        <authorList>
            <person name="Simakov O."/>
            <person name="Marletaz F."/>
            <person name="Cho S.J."/>
            <person name="Edsinger-Gonzales E."/>
            <person name="Havlak P."/>
            <person name="Hellsten U."/>
            <person name="Kuo D.H."/>
            <person name="Larsson T."/>
            <person name="Lv J."/>
            <person name="Arendt D."/>
            <person name="Savage R."/>
            <person name="Osoegawa K."/>
            <person name="de Jong P."/>
            <person name="Grimwood J."/>
            <person name="Chapman J.A."/>
            <person name="Shapiro H."/>
            <person name="Aerts A."/>
            <person name="Otillar R.P."/>
            <person name="Terry A.Y."/>
            <person name="Boore J.L."/>
            <person name="Grigoriev I.V."/>
            <person name="Lindberg D.R."/>
            <person name="Seaver E.C."/>
            <person name="Weisblat D.A."/>
            <person name="Putnam N.H."/>
            <person name="Rokhsar D.S."/>
        </authorList>
    </citation>
    <scope>NUCLEOTIDE SEQUENCE</scope>
</reference>
<dbReference type="Proteomes" id="UP000015101">
    <property type="component" value="Unassembled WGS sequence"/>
</dbReference>
<dbReference type="GeneID" id="20206106"/>
<dbReference type="EMBL" id="KB097182">
    <property type="protein sequence ID" value="ESN98280.1"/>
    <property type="molecule type" value="Genomic_DNA"/>
</dbReference>
<dbReference type="CTD" id="20206106"/>
<accession>T1FBA7</accession>
<dbReference type="KEGG" id="hro:HELRODRAFT_177162"/>
<organism evidence="2 3">
    <name type="scientific">Helobdella robusta</name>
    <name type="common">Californian leech</name>
    <dbReference type="NCBI Taxonomy" id="6412"/>
    <lineage>
        <taxon>Eukaryota</taxon>
        <taxon>Metazoa</taxon>
        <taxon>Spiralia</taxon>
        <taxon>Lophotrochozoa</taxon>
        <taxon>Annelida</taxon>
        <taxon>Clitellata</taxon>
        <taxon>Hirudinea</taxon>
        <taxon>Rhynchobdellida</taxon>
        <taxon>Glossiphoniidae</taxon>
        <taxon>Helobdella</taxon>
    </lineage>
</organism>
<reference evidence="2" key="3">
    <citation type="submission" date="2015-06" db="UniProtKB">
        <authorList>
            <consortium name="EnsemblMetazoa"/>
        </authorList>
    </citation>
    <scope>IDENTIFICATION</scope>
</reference>
<dbReference type="EMBL" id="AMQM01005954">
    <property type="status" value="NOT_ANNOTATED_CDS"/>
    <property type="molecule type" value="Genomic_DNA"/>
</dbReference>
<gene>
    <name evidence="2" type="primary">20206106</name>
    <name evidence="1" type="ORF">HELRODRAFT_177162</name>
</gene>
<proteinExistence type="predicted"/>
<dbReference type="AlphaFoldDB" id="T1FBA7"/>
<sequence length="120" mass="13794">MTFSCARIISIRKGCSSETNEETSAQFSIGQSPIFSLTHISGHMITCGHAQQMNPESLVNFEMFFSENENLSSKFLQNLIQPTCDLTEINAENVFEVNEYSYDEKYDDHSNEDEYSDEYY</sequence>
<evidence type="ECO:0000313" key="1">
    <source>
        <dbReference type="EMBL" id="ESN98280.1"/>
    </source>
</evidence>
<keyword evidence="3" id="KW-1185">Reference proteome</keyword>
<dbReference type="InParanoid" id="T1FBA7"/>
<dbReference type="HOGENOM" id="CLU_2052150_0_0_1"/>
<dbReference type="RefSeq" id="XP_009023618.1">
    <property type="nucleotide sequence ID" value="XM_009025370.1"/>
</dbReference>
<evidence type="ECO:0000313" key="3">
    <source>
        <dbReference type="Proteomes" id="UP000015101"/>
    </source>
</evidence>
<dbReference type="EnsemblMetazoa" id="HelroT177162">
    <property type="protein sequence ID" value="HelroP177162"/>
    <property type="gene ID" value="HelroG177162"/>
</dbReference>
<reference evidence="3" key="1">
    <citation type="submission" date="2012-12" db="EMBL/GenBank/DDBJ databases">
        <authorList>
            <person name="Hellsten U."/>
            <person name="Grimwood J."/>
            <person name="Chapman J.A."/>
            <person name="Shapiro H."/>
            <person name="Aerts A."/>
            <person name="Otillar R.P."/>
            <person name="Terry A.Y."/>
            <person name="Boore J.L."/>
            <person name="Simakov O."/>
            <person name="Marletaz F."/>
            <person name="Cho S.-J."/>
            <person name="Edsinger-Gonzales E."/>
            <person name="Havlak P."/>
            <person name="Kuo D.-H."/>
            <person name="Larsson T."/>
            <person name="Lv J."/>
            <person name="Arendt D."/>
            <person name="Savage R."/>
            <person name="Osoegawa K."/>
            <person name="de Jong P."/>
            <person name="Lindberg D.R."/>
            <person name="Seaver E.C."/>
            <person name="Weisblat D.A."/>
            <person name="Putnam N.H."/>
            <person name="Grigoriev I.V."/>
            <person name="Rokhsar D.S."/>
        </authorList>
    </citation>
    <scope>NUCLEOTIDE SEQUENCE</scope>
</reference>
<evidence type="ECO:0000313" key="2">
    <source>
        <dbReference type="EnsemblMetazoa" id="HelroP177162"/>
    </source>
</evidence>
<protein>
    <submittedName>
        <fullName evidence="1 2">Uncharacterized protein</fullName>
    </submittedName>
</protein>
<name>T1FBA7_HELRO</name>